<comment type="cofactor">
    <cofactor evidence="2">
        <name>[4Fe-4S] cluster</name>
        <dbReference type="ChEBI" id="CHEBI:49883"/>
    </cofactor>
</comment>
<evidence type="ECO:0000256" key="10">
    <source>
        <dbReference type="ARBA" id="ARBA00023501"/>
    </source>
</evidence>
<dbReference type="PROSITE" id="PS01244">
    <property type="entry name" value="ACONITASE_2"/>
    <property type="match status" value="1"/>
</dbReference>
<evidence type="ECO:0000256" key="8">
    <source>
        <dbReference type="ARBA" id="ARBA00023004"/>
    </source>
</evidence>
<evidence type="ECO:0000256" key="1">
    <source>
        <dbReference type="ARBA" id="ARBA00000118"/>
    </source>
</evidence>
<organism evidence="14 15">
    <name type="scientific">Sphingomonas hylomeconis</name>
    <dbReference type="NCBI Taxonomy" id="1395958"/>
    <lineage>
        <taxon>Bacteria</taxon>
        <taxon>Pseudomonadati</taxon>
        <taxon>Pseudomonadota</taxon>
        <taxon>Alphaproteobacteria</taxon>
        <taxon>Sphingomonadales</taxon>
        <taxon>Sphingomonadaceae</taxon>
        <taxon>Sphingomonas</taxon>
    </lineage>
</organism>
<keyword evidence="15" id="KW-1185">Reference proteome</keyword>
<dbReference type="Gene3D" id="3.30.499.10">
    <property type="entry name" value="Aconitase, domain 3"/>
    <property type="match status" value="2"/>
</dbReference>
<dbReference type="CDD" id="cd01586">
    <property type="entry name" value="AcnA_IRP"/>
    <property type="match status" value="1"/>
</dbReference>
<dbReference type="CDD" id="cd01580">
    <property type="entry name" value="AcnA_IRP_Swivel"/>
    <property type="match status" value="1"/>
</dbReference>
<dbReference type="GO" id="GO:0003994">
    <property type="term" value="F:aconitate hydratase activity"/>
    <property type="evidence" value="ECO:0007669"/>
    <property type="project" value="UniProtKB-EC"/>
</dbReference>
<dbReference type="Pfam" id="PF00694">
    <property type="entry name" value="Aconitase_C"/>
    <property type="match status" value="1"/>
</dbReference>
<comment type="function">
    <text evidence="11">Catalyzes the isomerization of citrate to isocitrate via cis-aconitate.</text>
</comment>
<keyword evidence="7" id="KW-0479">Metal-binding</keyword>
<evidence type="ECO:0000256" key="9">
    <source>
        <dbReference type="ARBA" id="ARBA00023014"/>
    </source>
</evidence>
<comment type="catalytic activity">
    <reaction evidence="1">
        <text>(2S,3R)-3-hydroxybutane-1,2,3-tricarboxylate = 2-methyl-cis-aconitate + H2O</text>
        <dbReference type="Rhea" id="RHEA:17941"/>
        <dbReference type="ChEBI" id="CHEBI:15377"/>
        <dbReference type="ChEBI" id="CHEBI:57429"/>
        <dbReference type="ChEBI" id="CHEBI:57872"/>
        <dbReference type="EC" id="4.2.1.99"/>
    </reaction>
</comment>
<dbReference type="InterPro" id="IPR001030">
    <property type="entry name" value="Acoase/IPM_deHydtase_lsu_aba"/>
</dbReference>
<keyword evidence="8 11" id="KW-0408">Iron</keyword>
<evidence type="ECO:0000256" key="6">
    <source>
        <dbReference type="ARBA" id="ARBA00022485"/>
    </source>
</evidence>
<dbReference type="EC" id="4.2.1.3" evidence="11"/>
<dbReference type="InterPro" id="IPR044137">
    <property type="entry name" value="AcnA_IRP_Swivel"/>
</dbReference>
<dbReference type="NCBIfam" id="NF009520">
    <property type="entry name" value="PRK12881.1"/>
    <property type="match status" value="1"/>
</dbReference>
<dbReference type="Proteomes" id="UP001595713">
    <property type="component" value="Unassembled WGS sequence"/>
</dbReference>
<evidence type="ECO:0000256" key="4">
    <source>
        <dbReference type="ARBA" id="ARBA00005026"/>
    </source>
</evidence>
<reference evidence="15" key="1">
    <citation type="journal article" date="2019" name="Int. J. Syst. Evol. Microbiol.">
        <title>The Global Catalogue of Microorganisms (GCM) 10K type strain sequencing project: providing services to taxonomists for standard genome sequencing and annotation.</title>
        <authorList>
            <consortium name="The Broad Institute Genomics Platform"/>
            <consortium name="The Broad Institute Genome Sequencing Center for Infectious Disease"/>
            <person name="Wu L."/>
            <person name="Ma J."/>
        </authorList>
    </citation>
    <scope>NUCLEOTIDE SEQUENCE [LARGE SCALE GENOMIC DNA]</scope>
    <source>
        <strain evidence="15">KCTC 42739</strain>
    </source>
</reference>
<dbReference type="SUPFAM" id="SSF52016">
    <property type="entry name" value="LeuD/IlvD-like"/>
    <property type="match status" value="1"/>
</dbReference>
<evidence type="ECO:0000256" key="7">
    <source>
        <dbReference type="ARBA" id="ARBA00022723"/>
    </source>
</evidence>
<gene>
    <name evidence="14" type="primary">acnA</name>
    <name evidence="14" type="ORF">ACFONA_13340</name>
</gene>
<evidence type="ECO:0000256" key="3">
    <source>
        <dbReference type="ARBA" id="ARBA00004717"/>
    </source>
</evidence>
<keyword evidence="6 11" id="KW-0004">4Fe-4S</keyword>
<dbReference type="InterPro" id="IPR006249">
    <property type="entry name" value="Aconitase/IRP2"/>
</dbReference>
<dbReference type="PROSITE" id="PS00450">
    <property type="entry name" value="ACONITASE_1"/>
    <property type="match status" value="1"/>
</dbReference>
<evidence type="ECO:0000313" key="15">
    <source>
        <dbReference type="Proteomes" id="UP001595713"/>
    </source>
</evidence>
<evidence type="ECO:0000259" key="13">
    <source>
        <dbReference type="Pfam" id="PF00694"/>
    </source>
</evidence>
<evidence type="ECO:0000313" key="14">
    <source>
        <dbReference type="EMBL" id="MFC3581150.1"/>
    </source>
</evidence>
<keyword evidence="11 14" id="KW-0456">Lyase</keyword>
<protein>
    <recommendedName>
        <fullName evidence="11">Aconitate hydratase</fullName>
        <shortName evidence="11">Aconitase</shortName>
        <ecNumber evidence="11">4.2.1.3</ecNumber>
    </recommendedName>
</protein>
<evidence type="ECO:0000256" key="2">
    <source>
        <dbReference type="ARBA" id="ARBA00001966"/>
    </source>
</evidence>
<dbReference type="InterPro" id="IPR000573">
    <property type="entry name" value="AconitaseA/IPMdHydase_ssu_swvl"/>
</dbReference>
<comment type="pathway">
    <text evidence="4">Organic acid metabolism; propanoate degradation.</text>
</comment>
<dbReference type="InterPro" id="IPR018136">
    <property type="entry name" value="Aconitase_4Fe-4S_BS"/>
</dbReference>
<evidence type="ECO:0000256" key="11">
    <source>
        <dbReference type="RuleBase" id="RU361275"/>
    </source>
</evidence>
<dbReference type="RefSeq" id="WP_261292982.1">
    <property type="nucleotide sequence ID" value="NZ_JANQBK010000001.1"/>
</dbReference>
<dbReference type="InterPro" id="IPR015931">
    <property type="entry name" value="Acnase/IPM_dHydase_lsu_aba_1/3"/>
</dbReference>
<comment type="catalytic activity">
    <reaction evidence="10 11">
        <text>citrate = D-threo-isocitrate</text>
        <dbReference type="Rhea" id="RHEA:10336"/>
        <dbReference type="ChEBI" id="CHEBI:15562"/>
        <dbReference type="ChEBI" id="CHEBI:16947"/>
        <dbReference type="EC" id="4.2.1.3"/>
    </reaction>
</comment>
<dbReference type="InterPro" id="IPR015928">
    <property type="entry name" value="Aconitase/3IPM_dehydase_swvl"/>
</dbReference>
<dbReference type="EMBL" id="JBHRXP010000007">
    <property type="protein sequence ID" value="MFC3581150.1"/>
    <property type="molecule type" value="Genomic_DNA"/>
</dbReference>
<feature type="domain" description="Aconitase/3-isopropylmalate dehydratase large subunit alpha/beta/alpha" evidence="12">
    <location>
        <begin position="71"/>
        <end position="566"/>
    </location>
</feature>
<comment type="pathway">
    <text evidence="3">Carbohydrate metabolism; tricarboxylic acid cycle; isocitrate from oxaloacetate: step 2/2.</text>
</comment>
<sequence>MTAIGQDTLGTRTTLDVNGKQYDYYSLAKAAEKYGDISRLPFSMKVLLENLLRFEDGKTVTTEDVQAIVDWQQEQRSNREIQYRPARVLMQDFTGVPCVVDLAAMRDAITKLGGDAAKINPLVPVHLVIDHSVMVDEFGTPKAFEDNVDLEYERNFERYEFLKWGSKALDNFQVVPPGTGICHQVNLEYIGQAVWSAESSGDNADGRMVAYPDTLVGTDSHTTMVNGMGVLGWGVGGIEAEAAMLGQPVSMLIPEVVGFKLTGAMAEGITATDLVLTVTQMLRSRGVVGRFVEFYGPGLDTMTLADRATIANMAPEYGATCGFFPIDAKTIEYLRLTARSEETVALVEAYCKAQGLWHDADSVDPVFTDTLELDMSCVVPSLAGPKRPQDKVALNKVDEVFNGDLFKLYNKDRPNRVAVEGREHDLGDGDVVIAAITSCTNTSNPSVLVAAGLVARKAHALGLKSKPWVKTSLAPGSQVVTDYLDKAGLTTDLNAMGFNLVGYGCTTCIGNSGPLATELSAAINENDLVAASVLSGNRNFEGRVSPDVRANFLASPPLVVAYAIKGSVTTDMVETPLGQGSDGQDVYLKDIWPSNAEIASVMTANIDDSMFRNRYGNVYAGDAKWQEIQVEGSDTYTWRAGSTYVANPPYFEGMTMTPAPVQDIIDARPLAILGDSITTDHISPAGSIKADSPAGTFLQEHQVSRADFNSYGARRGNHDVMMRGTFANIRIKNEMVPGIEGGMSSYKGETMAIYDAAMRFKADGTPLVVIAGKEYGTGSSRDWAAKGTNLLGVRAVITESFERIHRSNLVGMGVLPLQFADGVTRQTLGLDGSESFTITGVAEIRPRQDVTVTLTRADGSTETFETRCRIDTVNELEYFLNGGILHYVLRKLAA</sequence>
<dbReference type="PRINTS" id="PR00415">
    <property type="entry name" value="ACONITASE"/>
</dbReference>
<dbReference type="Gene3D" id="6.10.190.10">
    <property type="match status" value="1"/>
</dbReference>
<keyword evidence="9 11" id="KW-0411">Iron-sulfur</keyword>
<dbReference type="NCBIfam" id="TIGR01341">
    <property type="entry name" value="aconitase_1"/>
    <property type="match status" value="1"/>
</dbReference>
<dbReference type="SUPFAM" id="SSF53732">
    <property type="entry name" value="Aconitase iron-sulfur domain"/>
    <property type="match status" value="1"/>
</dbReference>
<feature type="domain" description="Aconitase A/isopropylmalate dehydratase small subunit swivel" evidence="13">
    <location>
        <begin position="696"/>
        <end position="821"/>
    </location>
</feature>
<comment type="caution">
    <text evidence="14">The sequence shown here is derived from an EMBL/GenBank/DDBJ whole genome shotgun (WGS) entry which is preliminary data.</text>
</comment>
<dbReference type="Pfam" id="PF00330">
    <property type="entry name" value="Aconitase"/>
    <property type="match status" value="1"/>
</dbReference>
<dbReference type="PANTHER" id="PTHR11670">
    <property type="entry name" value="ACONITASE/IRON-RESPONSIVE ELEMENT FAMILY MEMBER"/>
    <property type="match status" value="1"/>
</dbReference>
<comment type="similarity">
    <text evidence="5 11">Belongs to the aconitase/IPM isomerase family.</text>
</comment>
<proteinExistence type="inferred from homology"/>
<evidence type="ECO:0000259" key="12">
    <source>
        <dbReference type="Pfam" id="PF00330"/>
    </source>
</evidence>
<name>A0ABV7SWJ7_9SPHN</name>
<dbReference type="Gene3D" id="3.20.19.10">
    <property type="entry name" value="Aconitase, domain 4"/>
    <property type="match status" value="1"/>
</dbReference>
<dbReference type="InterPro" id="IPR036008">
    <property type="entry name" value="Aconitase_4Fe-4S_dom"/>
</dbReference>
<dbReference type="NCBIfam" id="NF006757">
    <property type="entry name" value="PRK09277.1"/>
    <property type="match status" value="1"/>
</dbReference>
<accession>A0ABV7SWJ7</accession>
<evidence type="ECO:0000256" key="5">
    <source>
        <dbReference type="ARBA" id="ARBA00007185"/>
    </source>
</evidence>